<protein>
    <submittedName>
        <fullName evidence="1">Uncharacterized protein</fullName>
    </submittedName>
</protein>
<dbReference type="Proteomes" id="UP000250321">
    <property type="component" value="Unassembled WGS sequence"/>
</dbReference>
<sequence length="100" mass="11381">MVPRINGGPDLWEIGVGATRDQLRQAYQATTFDGGRMISTGFGGKEKLIFTGLQSHIFKIYLPLLIPPVYRILWGVWSRESLQQRGPICYFRLLQGKSRI</sequence>
<comment type="caution">
    <text evidence="1">The sequence shown here is derived from an EMBL/GenBank/DDBJ whole genome shotgun (WGS) entry which is preliminary data.</text>
</comment>
<dbReference type="EMBL" id="PJQY01000404">
    <property type="protein sequence ID" value="PQQ11303.1"/>
    <property type="molecule type" value="Genomic_DNA"/>
</dbReference>
<evidence type="ECO:0000313" key="1">
    <source>
        <dbReference type="EMBL" id="PQQ11303.1"/>
    </source>
</evidence>
<reference evidence="1 2" key="1">
    <citation type="submission" date="2018-02" db="EMBL/GenBank/DDBJ databases">
        <title>Draft genome of wild Prunus yedoensis var. nudiflora.</title>
        <authorList>
            <person name="Baek S."/>
            <person name="Kim J.-H."/>
            <person name="Choi K."/>
            <person name="Kim G.-B."/>
            <person name="Cho A."/>
            <person name="Jang H."/>
            <person name="Shin C.-H."/>
            <person name="Yu H.-J."/>
            <person name="Mun J.-H."/>
        </authorList>
    </citation>
    <scope>NUCLEOTIDE SEQUENCE [LARGE SCALE GENOMIC DNA]</scope>
    <source>
        <strain evidence="2">cv. Jeju island</strain>
        <tissue evidence="1">Leaf</tissue>
    </source>
</reference>
<keyword evidence="2" id="KW-1185">Reference proteome</keyword>
<evidence type="ECO:0000313" key="2">
    <source>
        <dbReference type="Proteomes" id="UP000250321"/>
    </source>
</evidence>
<gene>
    <name evidence="1" type="ORF">Pyn_11854</name>
</gene>
<name>A0A314YXN4_PRUYE</name>
<accession>A0A314YXN4</accession>
<dbReference type="AlphaFoldDB" id="A0A314YXN4"/>
<organism evidence="1 2">
    <name type="scientific">Prunus yedoensis var. nudiflora</name>
    <dbReference type="NCBI Taxonomy" id="2094558"/>
    <lineage>
        <taxon>Eukaryota</taxon>
        <taxon>Viridiplantae</taxon>
        <taxon>Streptophyta</taxon>
        <taxon>Embryophyta</taxon>
        <taxon>Tracheophyta</taxon>
        <taxon>Spermatophyta</taxon>
        <taxon>Magnoliopsida</taxon>
        <taxon>eudicotyledons</taxon>
        <taxon>Gunneridae</taxon>
        <taxon>Pentapetalae</taxon>
        <taxon>rosids</taxon>
        <taxon>fabids</taxon>
        <taxon>Rosales</taxon>
        <taxon>Rosaceae</taxon>
        <taxon>Amygdaloideae</taxon>
        <taxon>Amygdaleae</taxon>
        <taxon>Prunus</taxon>
    </lineage>
</organism>
<proteinExistence type="predicted"/>